<keyword evidence="5 10" id="KW-0479">Metal-binding</keyword>
<keyword evidence="7 10" id="KW-0443">Lipid metabolism</keyword>
<feature type="binding site" evidence="10">
    <location>
        <position position="122"/>
    </location>
    <ligand>
        <name>substrate</name>
    </ligand>
</feature>
<feature type="binding site" evidence="10">
    <location>
        <position position="10"/>
    </location>
    <ligand>
        <name>Mn(2+)</name>
        <dbReference type="ChEBI" id="CHEBI:29035"/>
        <label>1</label>
    </ligand>
</feature>
<dbReference type="InterPro" id="IPR004843">
    <property type="entry name" value="Calcineurin-like_PHP"/>
</dbReference>
<gene>
    <name evidence="10" type="primary">lpxH</name>
    <name evidence="12" type="ORF">CWE11_08875</name>
</gene>
<keyword evidence="1 10" id="KW-1003">Cell membrane</keyword>
<comment type="cofactor">
    <cofactor evidence="10">
        <name>Mn(2+)</name>
        <dbReference type="ChEBI" id="CHEBI:29035"/>
    </cofactor>
    <text evidence="10">Binds 2 Mn(2+) ions per subunit in a binuclear metal center.</text>
</comment>
<reference evidence="12 13" key="1">
    <citation type="journal article" date="2011" name="Front. Microbiol.">
        <title>Genomic signatures of strain selection and enhancement in Bacillus atrophaeus var. globigii, a historical biowarfare simulant.</title>
        <authorList>
            <person name="Gibbons H.S."/>
            <person name="Broomall S.M."/>
            <person name="McNew L.A."/>
            <person name="Daligault H."/>
            <person name="Chapman C."/>
            <person name="Bruce D."/>
            <person name="Karavis M."/>
            <person name="Krepps M."/>
            <person name="McGregor P.A."/>
            <person name="Hong C."/>
            <person name="Park K.H."/>
            <person name="Akmal A."/>
            <person name="Feldman A."/>
            <person name="Lin J.S."/>
            <person name="Chang W.E."/>
            <person name="Higgs B.W."/>
            <person name="Demirev P."/>
            <person name="Lindquist J."/>
            <person name="Liem A."/>
            <person name="Fochler E."/>
            <person name="Read T.D."/>
            <person name="Tapia R."/>
            <person name="Johnson S."/>
            <person name="Bishop-Lilly K.A."/>
            <person name="Detter C."/>
            <person name="Han C."/>
            <person name="Sozhamannan S."/>
            <person name="Rosenzweig C.N."/>
            <person name="Skowronski E.W."/>
        </authorList>
    </citation>
    <scope>NUCLEOTIDE SEQUENCE [LARGE SCALE GENOMIC DNA]</scope>
    <source>
        <strain evidence="12 13">GYP-17</strain>
    </source>
</reference>
<evidence type="ECO:0000256" key="3">
    <source>
        <dbReference type="ARBA" id="ARBA00022519"/>
    </source>
</evidence>
<accession>A0A432WDL6</accession>
<comment type="pathway">
    <text evidence="10">Glycolipid biosynthesis; lipid IV(A) biosynthesis; lipid IV(A) from (3R)-3-hydroxytetradecanoyl-[acyl-carrier-protein] and UDP-N-acetyl-alpha-D-glucosamine: step 4/6.</text>
</comment>
<dbReference type="Gene3D" id="3.60.21.10">
    <property type="match status" value="1"/>
</dbReference>
<evidence type="ECO:0000256" key="5">
    <source>
        <dbReference type="ARBA" id="ARBA00022723"/>
    </source>
</evidence>
<dbReference type="CDD" id="cd07398">
    <property type="entry name" value="MPP_YbbF-LpxH"/>
    <property type="match status" value="1"/>
</dbReference>
<dbReference type="PANTHER" id="PTHR34990:SF1">
    <property type="entry name" value="UDP-2,3-DIACYLGLUCOSAMINE HYDROLASE"/>
    <property type="match status" value="1"/>
</dbReference>
<dbReference type="NCBIfam" id="TIGR01854">
    <property type="entry name" value="lipid_A_lpxH"/>
    <property type="match status" value="1"/>
</dbReference>
<comment type="similarity">
    <text evidence="10">Belongs to the LpxH family.</text>
</comment>
<feature type="binding site" evidence="10">
    <location>
        <begin position="79"/>
        <end position="80"/>
    </location>
    <ligand>
        <name>substrate</name>
    </ligand>
</feature>
<feature type="domain" description="Calcineurin-like phosphoesterase" evidence="11">
    <location>
        <begin position="1"/>
        <end position="208"/>
    </location>
</feature>
<dbReference type="UniPathway" id="UPA00359">
    <property type="reaction ID" value="UER00480"/>
</dbReference>
<organism evidence="12 13">
    <name type="scientific">Aliidiomarina sanyensis</name>
    <dbReference type="NCBI Taxonomy" id="1249555"/>
    <lineage>
        <taxon>Bacteria</taxon>
        <taxon>Pseudomonadati</taxon>
        <taxon>Pseudomonadota</taxon>
        <taxon>Gammaproteobacteria</taxon>
        <taxon>Alteromonadales</taxon>
        <taxon>Idiomarinaceae</taxon>
        <taxon>Aliidiomarina</taxon>
    </lineage>
</organism>
<feature type="binding site" evidence="10">
    <location>
        <position position="160"/>
    </location>
    <ligand>
        <name>substrate</name>
    </ligand>
</feature>
<comment type="function">
    <text evidence="10">Hydrolyzes the pyrophosphate bond of UDP-2,3-diacylglucosamine to yield 2,3-diacylglucosamine 1-phosphate (lipid X) and UMP by catalyzing the attack of water at the alpha-P atom. Involved in the biosynthesis of lipid A, a phosphorylated glycolipid that anchors the lipopolysaccharide to the outer membrane of the cell.</text>
</comment>
<proteinExistence type="inferred from homology"/>
<evidence type="ECO:0000256" key="7">
    <source>
        <dbReference type="ARBA" id="ARBA00023098"/>
    </source>
</evidence>
<dbReference type="Pfam" id="PF00149">
    <property type="entry name" value="Metallophos"/>
    <property type="match status" value="1"/>
</dbReference>
<dbReference type="InterPro" id="IPR010138">
    <property type="entry name" value="UDP-diacylglucosamine_Hdrlase"/>
</dbReference>
<dbReference type="RefSeq" id="WP_126777263.1">
    <property type="nucleotide sequence ID" value="NZ_PIPM01000009.1"/>
</dbReference>
<dbReference type="HAMAP" id="MF_00575">
    <property type="entry name" value="LpxH"/>
    <property type="match status" value="1"/>
</dbReference>
<feature type="binding site" evidence="10">
    <location>
        <position position="204"/>
    </location>
    <ligand>
        <name>Mn(2+)</name>
        <dbReference type="ChEBI" id="CHEBI:29035"/>
        <label>2</label>
    </ligand>
</feature>
<feature type="binding site" evidence="10">
    <location>
        <position position="114"/>
    </location>
    <ligand>
        <name>Mn(2+)</name>
        <dbReference type="ChEBI" id="CHEBI:29035"/>
        <label>2</label>
    </ligand>
</feature>
<dbReference type="GO" id="GO:0008758">
    <property type="term" value="F:UDP-2,3-diacylglucosamine hydrolase activity"/>
    <property type="evidence" value="ECO:0007669"/>
    <property type="project" value="UniProtKB-UniRule"/>
</dbReference>
<evidence type="ECO:0000313" key="12">
    <source>
        <dbReference type="EMBL" id="RUO30476.1"/>
    </source>
</evidence>
<evidence type="ECO:0000256" key="6">
    <source>
        <dbReference type="ARBA" id="ARBA00022801"/>
    </source>
</evidence>
<evidence type="ECO:0000259" key="11">
    <source>
        <dbReference type="Pfam" id="PF00149"/>
    </source>
</evidence>
<dbReference type="GO" id="GO:0005737">
    <property type="term" value="C:cytoplasm"/>
    <property type="evidence" value="ECO:0007669"/>
    <property type="project" value="InterPro"/>
</dbReference>
<evidence type="ECO:0000256" key="10">
    <source>
        <dbReference type="HAMAP-Rule" id="MF_00575"/>
    </source>
</evidence>
<keyword evidence="3 10" id="KW-0997">Cell inner membrane</keyword>
<evidence type="ECO:0000256" key="4">
    <source>
        <dbReference type="ARBA" id="ARBA00022556"/>
    </source>
</evidence>
<dbReference type="InterPro" id="IPR043461">
    <property type="entry name" value="LpxH-like"/>
</dbReference>
<keyword evidence="6 10" id="KW-0378">Hydrolase</keyword>
<evidence type="ECO:0000256" key="2">
    <source>
        <dbReference type="ARBA" id="ARBA00022516"/>
    </source>
</evidence>
<feature type="binding site" evidence="10">
    <location>
        <position position="79"/>
    </location>
    <ligand>
        <name>Mn(2+)</name>
        <dbReference type="ChEBI" id="CHEBI:29035"/>
        <label>2</label>
    </ligand>
</feature>
<keyword evidence="2 10" id="KW-0444">Lipid biosynthesis</keyword>
<dbReference type="EC" id="3.6.1.54" evidence="10"/>
<keyword evidence="8 10" id="KW-0472">Membrane</keyword>
<dbReference type="AlphaFoldDB" id="A0A432WDL6"/>
<evidence type="ECO:0000256" key="1">
    <source>
        <dbReference type="ARBA" id="ARBA00022475"/>
    </source>
</evidence>
<feature type="binding site" evidence="10">
    <location>
        <position position="166"/>
    </location>
    <ligand>
        <name>substrate</name>
    </ligand>
</feature>
<keyword evidence="4 10" id="KW-0441">Lipid A biosynthesis</keyword>
<dbReference type="InterPro" id="IPR029052">
    <property type="entry name" value="Metallo-depent_PP-like"/>
</dbReference>
<comment type="subcellular location">
    <subcellularLocation>
        <location evidence="10">Cell inner membrane</location>
        <topology evidence="10">Peripheral membrane protein</topology>
        <orientation evidence="10">Cytoplasmic side</orientation>
    </subcellularLocation>
</comment>
<dbReference type="OrthoDB" id="9783283at2"/>
<evidence type="ECO:0000256" key="9">
    <source>
        <dbReference type="ARBA" id="ARBA00023211"/>
    </source>
</evidence>
<evidence type="ECO:0000256" key="8">
    <source>
        <dbReference type="ARBA" id="ARBA00023136"/>
    </source>
</evidence>
<comment type="caution">
    <text evidence="10">Lacks conserved residue(s) required for the propagation of feature annotation.</text>
</comment>
<comment type="caution">
    <text evidence="12">The sequence shown here is derived from an EMBL/GenBank/DDBJ whole genome shotgun (WGS) entry which is preliminary data.</text>
</comment>
<dbReference type="Proteomes" id="UP000288405">
    <property type="component" value="Unassembled WGS sequence"/>
</dbReference>
<dbReference type="GO" id="GO:0030145">
    <property type="term" value="F:manganese ion binding"/>
    <property type="evidence" value="ECO:0007669"/>
    <property type="project" value="UniProtKB-UniRule"/>
</dbReference>
<dbReference type="PANTHER" id="PTHR34990">
    <property type="entry name" value="UDP-2,3-DIACYLGLUCOSAMINE HYDROLASE-RELATED"/>
    <property type="match status" value="1"/>
</dbReference>
<comment type="catalytic activity">
    <reaction evidence="10">
        <text>UDP-2-N,3-O-bis[(3R)-3-hydroxytetradecanoyl]-alpha-D-glucosamine + H2O = 2-N,3-O-bis[(3R)-3-hydroxytetradecanoyl]-alpha-D-glucosaminyl 1-phosphate + UMP + 2 H(+)</text>
        <dbReference type="Rhea" id="RHEA:25213"/>
        <dbReference type="ChEBI" id="CHEBI:15377"/>
        <dbReference type="ChEBI" id="CHEBI:15378"/>
        <dbReference type="ChEBI" id="CHEBI:57865"/>
        <dbReference type="ChEBI" id="CHEBI:57957"/>
        <dbReference type="ChEBI" id="CHEBI:78847"/>
        <dbReference type="EC" id="3.6.1.54"/>
    </reaction>
</comment>
<keyword evidence="13" id="KW-1185">Reference proteome</keyword>
<dbReference type="GO" id="GO:0009245">
    <property type="term" value="P:lipid A biosynthetic process"/>
    <property type="evidence" value="ECO:0007669"/>
    <property type="project" value="UniProtKB-UniRule"/>
</dbReference>
<dbReference type="SUPFAM" id="SSF56300">
    <property type="entry name" value="Metallo-dependent phosphatases"/>
    <property type="match status" value="1"/>
</dbReference>
<dbReference type="NCBIfam" id="NF003743">
    <property type="entry name" value="PRK05340.1"/>
    <property type="match status" value="1"/>
</dbReference>
<feature type="binding site" evidence="10">
    <location>
        <position position="206"/>
    </location>
    <ligand>
        <name>Mn(2+)</name>
        <dbReference type="ChEBI" id="CHEBI:29035"/>
        <label>1</label>
    </ligand>
</feature>
<dbReference type="EMBL" id="PIPM01000009">
    <property type="protein sequence ID" value="RUO30476.1"/>
    <property type="molecule type" value="Genomic_DNA"/>
</dbReference>
<evidence type="ECO:0000313" key="13">
    <source>
        <dbReference type="Proteomes" id="UP000288405"/>
    </source>
</evidence>
<feature type="binding site" evidence="10">
    <location>
        <position position="8"/>
    </location>
    <ligand>
        <name>Mn(2+)</name>
        <dbReference type="ChEBI" id="CHEBI:29035"/>
        <label>1</label>
    </ligand>
</feature>
<feature type="binding site" evidence="10">
    <location>
        <position position="204"/>
    </location>
    <ligand>
        <name>substrate</name>
    </ligand>
</feature>
<protein>
    <recommendedName>
        <fullName evidence="10">UDP-2,3-diacylglucosamine hydrolase</fullName>
        <ecNumber evidence="10">3.6.1.54</ecNumber>
    </recommendedName>
    <alternativeName>
        <fullName evidence="10">UDP-2,3-diacylglucosamine diphosphatase</fullName>
    </alternativeName>
</protein>
<name>A0A432WDL6_9GAMM</name>
<dbReference type="GO" id="GO:0019897">
    <property type="term" value="C:extrinsic component of plasma membrane"/>
    <property type="evidence" value="ECO:0007669"/>
    <property type="project" value="UniProtKB-UniRule"/>
</dbReference>
<feature type="binding site" evidence="10">
    <location>
        <position position="41"/>
    </location>
    <ligand>
        <name>Mn(2+)</name>
        <dbReference type="ChEBI" id="CHEBI:29035"/>
        <label>1</label>
    </ligand>
</feature>
<feature type="binding site" evidence="10">
    <location>
        <position position="41"/>
    </location>
    <ligand>
        <name>Mn(2+)</name>
        <dbReference type="ChEBI" id="CHEBI:29035"/>
        <label>2</label>
    </ligand>
</feature>
<keyword evidence="9 10" id="KW-0464">Manganese</keyword>
<sequence length="248" mass="28167">MTTKFISDLHLSADRPDITGLFVDFLRHEARSAEALYILGDLFEYWIGDDDETPFHRHIKSELKSFTQSGIPCYFIHGNRDFLVGQRFSDETGVELLPEPSVIELYGVPTVILHGDTLCTDDTSYQRFRKIIRHPWLLSIARTFPLALRRKIATFLRDNSSGNSENSQETKPLTEAELAKYDATPHAVDALFQDTGTVQMIHGHTHRPNIHEHPHGIRIVLGDWYDQGSILDVDASGTTLRSEPLIKD</sequence>